<organism evidence="1 2">
    <name type="scientific">Daphnia magna</name>
    <dbReference type="NCBI Taxonomy" id="35525"/>
    <lineage>
        <taxon>Eukaryota</taxon>
        <taxon>Metazoa</taxon>
        <taxon>Ecdysozoa</taxon>
        <taxon>Arthropoda</taxon>
        <taxon>Crustacea</taxon>
        <taxon>Branchiopoda</taxon>
        <taxon>Diplostraca</taxon>
        <taxon>Cladocera</taxon>
        <taxon>Anomopoda</taxon>
        <taxon>Daphniidae</taxon>
        <taxon>Daphnia</taxon>
    </lineage>
</organism>
<dbReference type="Proteomes" id="UP000076858">
    <property type="component" value="Unassembled WGS sequence"/>
</dbReference>
<evidence type="ECO:0000313" key="1">
    <source>
        <dbReference type="EMBL" id="KZS08232.1"/>
    </source>
</evidence>
<dbReference type="EMBL" id="LRGB01002280">
    <property type="protein sequence ID" value="KZS08232.1"/>
    <property type="molecule type" value="Genomic_DNA"/>
</dbReference>
<reference evidence="1 2" key="1">
    <citation type="submission" date="2016-03" db="EMBL/GenBank/DDBJ databases">
        <title>EvidentialGene: Evidence-directed Construction of Genes on Genomes.</title>
        <authorList>
            <person name="Gilbert D.G."/>
            <person name="Choi J.-H."/>
            <person name="Mockaitis K."/>
            <person name="Colbourne J."/>
            <person name="Pfrender M."/>
        </authorList>
    </citation>
    <scope>NUCLEOTIDE SEQUENCE [LARGE SCALE GENOMIC DNA]</scope>
    <source>
        <strain evidence="1 2">Xinb3</strain>
        <tissue evidence="1">Complete organism</tissue>
    </source>
</reference>
<accession>A0A164R0L3</accession>
<sequence>MYSSGYAECGHGTISHEPFIPQAGTMEREREADTAQKVVYSTVGQATTDDK</sequence>
<protein>
    <submittedName>
        <fullName evidence="1">Uncharacterized protein</fullName>
    </submittedName>
</protein>
<name>A0A164R0L3_9CRUS</name>
<comment type="caution">
    <text evidence="1">The sequence shown here is derived from an EMBL/GenBank/DDBJ whole genome shotgun (WGS) entry which is preliminary data.</text>
</comment>
<evidence type="ECO:0000313" key="2">
    <source>
        <dbReference type="Proteomes" id="UP000076858"/>
    </source>
</evidence>
<dbReference type="AlphaFoldDB" id="A0A164R0L3"/>
<proteinExistence type="predicted"/>
<gene>
    <name evidence="1" type="ORF">APZ42_027858</name>
</gene>
<keyword evidence="2" id="KW-1185">Reference proteome</keyword>